<dbReference type="InterPro" id="IPR001345">
    <property type="entry name" value="PG/BPGM_mutase_AS"/>
</dbReference>
<feature type="active site" description="Proton donor/acceptor" evidence="6 7">
    <location>
        <position position="87"/>
    </location>
</feature>
<evidence type="ECO:0000256" key="5">
    <source>
        <dbReference type="ARBA" id="ARBA00023235"/>
    </source>
</evidence>
<name>A0A9X3DB52_9SPHI</name>
<dbReference type="InterPro" id="IPR029033">
    <property type="entry name" value="His_PPase_superfam"/>
</dbReference>
<dbReference type="CDD" id="cd07067">
    <property type="entry name" value="HP_PGM_like"/>
    <property type="match status" value="1"/>
</dbReference>
<comment type="catalytic activity">
    <reaction evidence="1 6 10">
        <text>(2R)-2-phosphoglycerate = (2R)-3-phosphoglycerate</text>
        <dbReference type="Rhea" id="RHEA:15901"/>
        <dbReference type="ChEBI" id="CHEBI:58272"/>
        <dbReference type="ChEBI" id="CHEBI:58289"/>
        <dbReference type="EC" id="5.4.2.11"/>
    </reaction>
</comment>
<dbReference type="GO" id="GO:0006094">
    <property type="term" value="P:gluconeogenesis"/>
    <property type="evidence" value="ECO:0007669"/>
    <property type="project" value="UniProtKB-UniRule"/>
</dbReference>
<keyword evidence="13" id="KW-1185">Reference proteome</keyword>
<comment type="pathway">
    <text evidence="6 10">Carbohydrate degradation; glycolysis; pyruvate from D-glyceraldehyde 3-phosphate: step 3/5.</text>
</comment>
<dbReference type="InterPro" id="IPR005952">
    <property type="entry name" value="Phosphogly_mut1"/>
</dbReference>
<evidence type="ECO:0000313" key="13">
    <source>
        <dbReference type="Proteomes" id="UP001142592"/>
    </source>
</evidence>
<evidence type="ECO:0000256" key="9">
    <source>
        <dbReference type="PIRSR" id="PIRSR613078-3"/>
    </source>
</evidence>
<feature type="region of interest" description="Disordered" evidence="11">
    <location>
        <begin position="107"/>
        <end position="127"/>
    </location>
</feature>
<dbReference type="FunFam" id="3.40.50.1240:FF:000003">
    <property type="entry name" value="2,3-bisphosphoglycerate-dependent phosphoglycerate mutase"/>
    <property type="match status" value="1"/>
</dbReference>
<dbReference type="SUPFAM" id="SSF53254">
    <property type="entry name" value="Phosphoglycerate mutase-like"/>
    <property type="match status" value="1"/>
</dbReference>
<evidence type="ECO:0000256" key="6">
    <source>
        <dbReference type="HAMAP-Rule" id="MF_01039"/>
    </source>
</evidence>
<evidence type="ECO:0000256" key="3">
    <source>
        <dbReference type="ARBA" id="ARBA00022432"/>
    </source>
</evidence>
<feature type="binding site" evidence="6 8">
    <location>
        <position position="98"/>
    </location>
    <ligand>
        <name>substrate</name>
    </ligand>
</feature>
<feature type="binding site" evidence="6 8">
    <location>
        <position position="60"/>
    </location>
    <ligand>
        <name>substrate</name>
    </ligand>
</feature>
<feature type="active site" description="Tele-phosphohistidine intermediate" evidence="6 7">
    <location>
        <position position="9"/>
    </location>
</feature>
<reference evidence="12" key="1">
    <citation type="submission" date="2022-11" db="EMBL/GenBank/DDBJ databases">
        <authorList>
            <person name="Graham C."/>
            <person name="Newman J.D."/>
        </authorList>
    </citation>
    <scope>NUCLEOTIDE SEQUENCE</scope>
    <source>
        <strain evidence="12">DSM 19486</strain>
    </source>
</reference>
<feature type="site" description="Transition state stabilizer" evidence="6 9">
    <location>
        <position position="182"/>
    </location>
</feature>
<evidence type="ECO:0000256" key="10">
    <source>
        <dbReference type="RuleBase" id="RU004512"/>
    </source>
</evidence>
<dbReference type="NCBIfam" id="NF010713">
    <property type="entry name" value="PRK14115.1"/>
    <property type="match status" value="1"/>
</dbReference>
<evidence type="ECO:0000256" key="4">
    <source>
        <dbReference type="ARBA" id="ARBA00023152"/>
    </source>
</evidence>
<feature type="binding site" evidence="6 8">
    <location>
        <begin position="87"/>
        <end position="90"/>
    </location>
    <ligand>
        <name>substrate</name>
    </ligand>
</feature>
<evidence type="ECO:0000256" key="7">
    <source>
        <dbReference type="PIRSR" id="PIRSR613078-1"/>
    </source>
</evidence>
<comment type="caution">
    <text evidence="12">The sequence shown here is derived from an EMBL/GenBank/DDBJ whole genome shotgun (WGS) entry which is preliminary data.</text>
</comment>
<feature type="binding site" evidence="6 8">
    <location>
        <begin position="183"/>
        <end position="184"/>
    </location>
    <ligand>
        <name>substrate</name>
    </ligand>
</feature>
<dbReference type="HAMAP" id="MF_01039">
    <property type="entry name" value="PGAM_GpmA"/>
    <property type="match status" value="1"/>
</dbReference>
<dbReference type="PANTHER" id="PTHR11931">
    <property type="entry name" value="PHOSPHOGLYCERATE MUTASE"/>
    <property type="match status" value="1"/>
</dbReference>
<dbReference type="PROSITE" id="PS00175">
    <property type="entry name" value="PG_MUTASE"/>
    <property type="match status" value="1"/>
</dbReference>
<dbReference type="Gene3D" id="3.40.50.1240">
    <property type="entry name" value="Phosphoglycerate mutase-like"/>
    <property type="match status" value="1"/>
</dbReference>
<dbReference type="AlphaFoldDB" id="A0A9X3DB52"/>
<dbReference type="InterPro" id="IPR013078">
    <property type="entry name" value="His_Pase_superF_clade-1"/>
</dbReference>
<keyword evidence="3 6" id="KW-0312">Gluconeogenesis</keyword>
<evidence type="ECO:0000256" key="11">
    <source>
        <dbReference type="SAM" id="MobiDB-lite"/>
    </source>
</evidence>
<dbReference type="NCBIfam" id="TIGR01258">
    <property type="entry name" value="pgm_1"/>
    <property type="match status" value="1"/>
</dbReference>
<evidence type="ECO:0000256" key="2">
    <source>
        <dbReference type="ARBA" id="ARBA00006717"/>
    </source>
</evidence>
<proteinExistence type="inferred from homology"/>
<organism evidence="12 13">
    <name type="scientific">Pedobacter agri</name>
    <dbReference type="NCBI Taxonomy" id="454586"/>
    <lineage>
        <taxon>Bacteria</taxon>
        <taxon>Pseudomonadati</taxon>
        <taxon>Bacteroidota</taxon>
        <taxon>Sphingobacteriia</taxon>
        <taxon>Sphingobacteriales</taxon>
        <taxon>Sphingobacteriaceae</taxon>
        <taxon>Pedobacter</taxon>
    </lineage>
</organism>
<dbReference type="EC" id="5.4.2.11" evidence="6 10"/>
<dbReference type="Pfam" id="PF00300">
    <property type="entry name" value="His_Phos_1"/>
    <property type="match status" value="1"/>
</dbReference>
<dbReference type="RefSeq" id="WP_029204371.1">
    <property type="nucleotide sequence ID" value="NZ_JAPJUH010000001.1"/>
</dbReference>
<dbReference type="GO" id="GO:0004619">
    <property type="term" value="F:phosphoglycerate mutase activity"/>
    <property type="evidence" value="ECO:0007669"/>
    <property type="project" value="UniProtKB-UniRule"/>
</dbReference>
<dbReference type="Proteomes" id="UP001142592">
    <property type="component" value="Unassembled WGS sequence"/>
</dbReference>
<comment type="function">
    <text evidence="6 10">Catalyzes the interconversion of 2-phosphoglycerate and 3-phosphoglycerate.</text>
</comment>
<keyword evidence="4 6" id="KW-0324">Glycolysis</keyword>
<accession>A0A9X3DB52</accession>
<feature type="binding site" evidence="6 8">
    <location>
        <begin position="114"/>
        <end position="115"/>
    </location>
    <ligand>
        <name>substrate</name>
    </ligand>
</feature>
<dbReference type="PIRSF" id="PIRSF000709">
    <property type="entry name" value="6PFK_2-Ptase"/>
    <property type="match status" value="1"/>
</dbReference>
<gene>
    <name evidence="6 12" type="primary">gpmA</name>
    <name evidence="12" type="ORF">OQZ29_04115</name>
</gene>
<feature type="compositionally biased region" description="Basic and acidic residues" evidence="11">
    <location>
        <begin position="107"/>
        <end position="117"/>
    </location>
</feature>
<sequence length="229" mass="26655">MKKLVLIRHGESVWNVENRFTGWTDVDLSANGYLEAKKAGEILKKHDYNFDIAFTSLLKRAIKTLHIILEDLDHLWIPEYKSWHLNERFYGNLQGLNKEETAKKFGAEQVQKWRRDPDEEPPAITTTDERWPGNDLRYQSLTPDELPLTENLSDTIARVLPFWNESIVPAISRNEKVIISAHGNSLRALIKYIDNLSNEEVTALEIPTGVPLVYELDDDLRKIRHYYLE</sequence>
<evidence type="ECO:0000256" key="8">
    <source>
        <dbReference type="PIRSR" id="PIRSR613078-2"/>
    </source>
</evidence>
<evidence type="ECO:0000313" key="12">
    <source>
        <dbReference type="EMBL" id="MCX3263915.1"/>
    </source>
</evidence>
<dbReference type="SMART" id="SM00855">
    <property type="entry name" value="PGAM"/>
    <property type="match status" value="1"/>
</dbReference>
<comment type="similarity">
    <text evidence="2 6">Belongs to the phosphoglycerate mutase family. BPG-dependent PGAM subfamily.</text>
</comment>
<protein>
    <recommendedName>
        <fullName evidence="6 10">2,3-bisphosphoglycerate-dependent phosphoglycerate mutase</fullName>
        <shortName evidence="6">BPG-dependent PGAM</shortName>
        <shortName evidence="6">PGAM</shortName>
        <shortName evidence="6">Phosphoglyceromutase</shortName>
        <shortName evidence="6">dPGM</shortName>
        <ecNumber evidence="6 10">5.4.2.11</ecNumber>
    </recommendedName>
</protein>
<feature type="binding site" evidence="6 8">
    <location>
        <begin position="21"/>
        <end position="22"/>
    </location>
    <ligand>
        <name>substrate</name>
    </ligand>
</feature>
<dbReference type="GO" id="GO:0006096">
    <property type="term" value="P:glycolytic process"/>
    <property type="evidence" value="ECO:0007669"/>
    <property type="project" value="UniProtKB-UniRule"/>
</dbReference>
<dbReference type="EMBL" id="JAPJUH010000001">
    <property type="protein sequence ID" value="MCX3263915.1"/>
    <property type="molecule type" value="Genomic_DNA"/>
</dbReference>
<keyword evidence="5 6" id="KW-0413">Isomerase</keyword>
<evidence type="ECO:0000256" key="1">
    <source>
        <dbReference type="ARBA" id="ARBA00000380"/>
    </source>
</evidence>
<feature type="binding site" evidence="6 8">
    <location>
        <begin position="8"/>
        <end position="15"/>
    </location>
    <ligand>
        <name>substrate</name>
    </ligand>
</feature>